<feature type="transmembrane region" description="Helical" evidence="1">
    <location>
        <begin position="478"/>
        <end position="497"/>
    </location>
</feature>
<dbReference type="Proteomes" id="UP000622547">
    <property type="component" value="Unassembled WGS sequence"/>
</dbReference>
<organism evidence="2 3">
    <name type="scientific">Planotetraspora phitsanulokensis</name>
    <dbReference type="NCBI Taxonomy" id="575192"/>
    <lineage>
        <taxon>Bacteria</taxon>
        <taxon>Bacillati</taxon>
        <taxon>Actinomycetota</taxon>
        <taxon>Actinomycetes</taxon>
        <taxon>Streptosporangiales</taxon>
        <taxon>Streptosporangiaceae</taxon>
        <taxon>Planotetraspora</taxon>
    </lineage>
</organism>
<sequence length="788" mass="86287">MRMVESSPLANLTPGSVNPMEELQPVGLVPKGEHSTRRRWLTGFWTWLPAAAVTAFTLIVLSSSGVSSFDIAAFGVYTVLGLLLPGMLIIRAVLGHAHTLAEEISLGLVLGFAIEVLTYIGARAIGAPLLVLVWPIATYAAFLTVPRLRSNWKWTARPKAPTWWSWALALTIGYLVVWSASYFKTNALTWPAMATSNIDVPYHLSLIGELKHHLPPTVPMVAGEPLFYHWFLYTHFAATSWVTGVEPLVLLVRLGLLPMFAALVVLLSGIGRRVINSWPAALIAVVGAVLLAAPNLYLGTRTSVFEMTPVQSWESPTETFGALLFAPVVLLLIDLLQRRRHALRVWLLLGVFLVVAMGAKATHLPILAAGLGTVAAVEAVRQRKLRWPTIVALGMTLLCFLYAQIVLFGHSRQGLTLAPLSVARGEWGKLTGLFTTVEPSFAAVIGVALMYVANWSVMWLGILGLLSRPRSLMQPAVLLMLGMGAAGIGAMLFLGHPHNAQGYFLQASGPYLAILAVYGLTLLVRRARLSLRTVILSVGVGMVATYLIRLLCGVRVPLQPGQSDAVLFLPYIALLIIAVVPVIVMYATGRAGLRAWTVIILFLTSAGLPAAWFTRVVSTVEKDTPTSPVNFHGLAHPVVAQAVPQGILTAGRWLRAHSEPNQLVATNSHCLWGYESPCDSREAWVAALTERRVLVEGWMYTPTNNDNWRLGGQRVDGLPFWDAERLNLNDAAFYRPSRSTMRQLHDRYGVQWLFVDERRINPGSHIGDFAKLRFRSGDYAIYEIGTPT</sequence>
<feature type="transmembrane region" description="Helical" evidence="1">
    <location>
        <begin position="364"/>
        <end position="380"/>
    </location>
</feature>
<keyword evidence="1" id="KW-0812">Transmembrane</keyword>
<feature type="transmembrane region" description="Helical" evidence="1">
    <location>
        <begin position="319"/>
        <end position="336"/>
    </location>
</feature>
<feature type="transmembrane region" description="Helical" evidence="1">
    <location>
        <begin position="71"/>
        <end position="94"/>
    </location>
</feature>
<feature type="transmembrane region" description="Helical" evidence="1">
    <location>
        <begin position="387"/>
        <end position="407"/>
    </location>
</feature>
<keyword evidence="1" id="KW-1133">Transmembrane helix</keyword>
<feature type="transmembrane region" description="Helical" evidence="1">
    <location>
        <begin position="106"/>
        <end position="125"/>
    </location>
</feature>
<feature type="transmembrane region" description="Helical" evidence="1">
    <location>
        <begin position="441"/>
        <end position="466"/>
    </location>
</feature>
<keyword evidence="1" id="KW-0472">Membrane</keyword>
<gene>
    <name evidence="2" type="ORF">Pph01_34810</name>
</gene>
<evidence type="ECO:0000313" key="3">
    <source>
        <dbReference type="Proteomes" id="UP000622547"/>
    </source>
</evidence>
<feature type="transmembrane region" description="Helical" evidence="1">
    <location>
        <begin position="280"/>
        <end position="299"/>
    </location>
</feature>
<dbReference type="AlphaFoldDB" id="A0A8J3XJE5"/>
<feature type="transmembrane region" description="Helical" evidence="1">
    <location>
        <begin position="160"/>
        <end position="183"/>
    </location>
</feature>
<protein>
    <submittedName>
        <fullName evidence="2">Uncharacterized protein</fullName>
    </submittedName>
</protein>
<feature type="transmembrane region" description="Helical" evidence="1">
    <location>
        <begin position="131"/>
        <end position="148"/>
    </location>
</feature>
<feature type="transmembrane region" description="Helical" evidence="1">
    <location>
        <begin position="531"/>
        <end position="548"/>
    </location>
</feature>
<proteinExistence type="predicted"/>
<feature type="transmembrane region" description="Helical" evidence="1">
    <location>
        <begin position="248"/>
        <end position="268"/>
    </location>
</feature>
<dbReference type="EMBL" id="BOOP01000013">
    <property type="protein sequence ID" value="GII38478.1"/>
    <property type="molecule type" value="Genomic_DNA"/>
</dbReference>
<accession>A0A8J3XJE5</accession>
<feature type="transmembrane region" description="Helical" evidence="1">
    <location>
        <begin position="568"/>
        <end position="588"/>
    </location>
</feature>
<feature type="transmembrane region" description="Helical" evidence="1">
    <location>
        <begin position="503"/>
        <end position="524"/>
    </location>
</feature>
<evidence type="ECO:0000256" key="1">
    <source>
        <dbReference type="SAM" id="Phobius"/>
    </source>
</evidence>
<name>A0A8J3XJE5_9ACTN</name>
<keyword evidence="3" id="KW-1185">Reference proteome</keyword>
<reference evidence="2 3" key="1">
    <citation type="submission" date="2021-01" db="EMBL/GenBank/DDBJ databases">
        <title>Whole genome shotgun sequence of Planotetraspora phitsanulokensis NBRC 104273.</title>
        <authorList>
            <person name="Komaki H."/>
            <person name="Tamura T."/>
        </authorList>
    </citation>
    <scope>NUCLEOTIDE SEQUENCE [LARGE SCALE GENOMIC DNA]</scope>
    <source>
        <strain evidence="2 3">NBRC 104273</strain>
    </source>
</reference>
<comment type="caution">
    <text evidence="2">The sequence shown here is derived from an EMBL/GenBank/DDBJ whole genome shotgun (WGS) entry which is preliminary data.</text>
</comment>
<evidence type="ECO:0000313" key="2">
    <source>
        <dbReference type="EMBL" id="GII38478.1"/>
    </source>
</evidence>
<feature type="transmembrane region" description="Helical" evidence="1">
    <location>
        <begin position="44"/>
        <end position="65"/>
    </location>
</feature>
<feature type="transmembrane region" description="Helical" evidence="1">
    <location>
        <begin position="595"/>
        <end position="613"/>
    </location>
</feature>
<feature type="transmembrane region" description="Helical" evidence="1">
    <location>
        <begin position="343"/>
        <end position="358"/>
    </location>
</feature>